<dbReference type="CDD" id="cd01275">
    <property type="entry name" value="FHIT"/>
    <property type="match status" value="1"/>
</dbReference>
<feature type="binding site" evidence="3">
    <location>
        <position position="71"/>
    </location>
    <ligand>
        <name>substrate</name>
    </ligand>
</feature>
<gene>
    <name evidence="6" type="ORF">RN606_06215</name>
</gene>
<proteinExistence type="predicted"/>
<feature type="binding site" evidence="3">
    <location>
        <position position="143"/>
    </location>
    <ligand>
        <name>substrate</name>
    </ligand>
</feature>
<dbReference type="InterPro" id="IPR039383">
    <property type="entry name" value="FHIT"/>
</dbReference>
<evidence type="ECO:0000256" key="3">
    <source>
        <dbReference type="PIRSR" id="PIRSR639383-2"/>
    </source>
</evidence>
<dbReference type="PANTHER" id="PTHR42997">
    <property type="entry name" value="HIT FAMILY HYDROLASE"/>
    <property type="match status" value="1"/>
</dbReference>
<feature type="active site" description="Tele-AMP-histidine intermediate" evidence="2">
    <location>
        <position position="141"/>
    </location>
</feature>
<evidence type="ECO:0000256" key="2">
    <source>
        <dbReference type="PIRSR" id="PIRSR639383-1"/>
    </source>
</evidence>
<dbReference type="SUPFAM" id="SSF54197">
    <property type="entry name" value="HIT-like"/>
    <property type="match status" value="1"/>
</dbReference>
<dbReference type="InterPro" id="IPR011146">
    <property type="entry name" value="HIT-like"/>
</dbReference>
<dbReference type="PANTHER" id="PTHR42997:SF1">
    <property type="entry name" value="AP-4-A PHOSPHORYLASE"/>
    <property type="match status" value="1"/>
</dbReference>
<keyword evidence="1" id="KW-0547">Nucleotide-binding</keyword>
<dbReference type="PROSITE" id="PS51084">
    <property type="entry name" value="HIT_2"/>
    <property type="match status" value="1"/>
</dbReference>
<protein>
    <submittedName>
        <fullName evidence="6">HIT domain-containing protein</fullName>
    </submittedName>
</protein>
<keyword evidence="7" id="KW-1185">Reference proteome</keyword>
<accession>A0AA96JBH0</accession>
<feature type="short sequence motif" description="Histidine triad motif" evidence="4">
    <location>
        <begin position="139"/>
        <end position="143"/>
    </location>
</feature>
<evidence type="ECO:0000313" key="6">
    <source>
        <dbReference type="EMBL" id="WNM25741.1"/>
    </source>
</evidence>
<evidence type="ECO:0000256" key="1">
    <source>
        <dbReference type="ARBA" id="ARBA00022741"/>
    </source>
</evidence>
<dbReference type="GO" id="GO:0000166">
    <property type="term" value="F:nucleotide binding"/>
    <property type="evidence" value="ECO:0007669"/>
    <property type="project" value="UniProtKB-KW"/>
</dbReference>
<evidence type="ECO:0000259" key="5">
    <source>
        <dbReference type="PROSITE" id="PS51084"/>
    </source>
</evidence>
<dbReference type="InterPro" id="IPR052908">
    <property type="entry name" value="AP-4-A_phosphorylase"/>
</dbReference>
<evidence type="ECO:0000313" key="7">
    <source>
        <dbReference type="Proteomes" id="UP001304125"/>
    </source>
</evidence>
<evidence type="ECO:0000256" key="4">
    <source>
        <dbReference type="PROSITE-ProRule" id="PRU00464"/>
    </source>
</evidence>
<dbReference type="AlphaFoldDB" id="A0AA96JBH0"/>
<dbReference type="Pfam" id="PF01230">
    <property type="entry name" value="HIT"/>
    <property type="match status" value="1"/>
</dbReference>
<sequence>MPDVVDSDMMGGVPDGFERLWTPHRMAYITHSSERPRIEGERDCPLCKKTEDDDRAHLVVHRGVTCYVVLNLYPYNPGHLMVCPYRHLGWYNEATPEERAEMAELTAEAMDILRELSGTQGFNIGMNQGVSGGAGISEHLHQHVVPRWTGDANFLPIIGRTKAVPELLDDTWQRVSEAWAARR</sequence>
<organism evidence="6 7">
    <name type="scientific">Demequina capsici</name>
    <dbReference type="NCBI Taxonomy" id="3075620"/>
    <lineage>
        <taxon>Bacteria</taxon>
        <taxon>Bacillati</taxon>
        <taxon>Actinomycetota</taxon>
        <taxon>Actinomycetes</taxon>
        <taxon>Micrococcales</taxon>
        <taxon>Demequinaceae</taxon>
        <taxon>Demequina</taxon>
    </lineage>
</organism>
<name>A0AA96JBH0_9MICO</name>
<reference evidence="6 7" key="1">
    <citation type="submission" date="2023-09" db="EMBL/GenBank/DDBJ databases">
        <title>Demequina sp. a novel bacteria isolated from Capsicum annuum.</title>
        <authorList>
            <person name="Humaira Z."/>
            <person name="Lee J."/>
            <person name="Cho D."/>
        </authorList>
    </citation>
    <scope>NUCLEOTIDE SEQUENCE [LARGE SCALE GENOMIC DNA]</scope>
    <source>
        <strain evidence="6 7">OYTSA14</strain>
    </source>
</reference>
<dbReference type="InterPro" id="IPR036265">
    <property type="entry name" value="HIT-like_sf"/>
</dbReference>
<dbReference type="GO" id="GO:0003824">
    <property type="term" value="F:catalytic activity"/>
    <property type="evidence" value="ECO:0007669"/>
    <property type="project" value="InterPro"/>
</dbReference>
<dbReference type="Proteomes" id="UP001304125">
    <property type="component" value="Chromosome"/>
</dbReference>
<dbReference type="EMBL" id="CP134879">
    <property type="protein sequence ID" value="WNM25741.1"/>
    <property type="molecule type" value="Genomic_DNA"/>
</dbReference>
<dbReference type="Gene3D" id="3.30.428.10">
    <property type="entry name" value="HIT-like"/>
    <property type="match status" value="1"/>
</dbReference>
<feature type="domain" description="HIT" evidence="5">
    <location>
        <begin position="45"/>
        <end position="154"/>
    </location>
</feature>
<dbReference type="RefSeq" id="WP_313501153.1">
    <property type="nucleotide sequence ID" value="NZ_CP134879.1"/>
</dbReference>